<proteinExistence type="inferred from homology"/>
<dbReference type="SUPFAM" id="SSF51306">
    <property type="entry name" value="LexA/Signal peptidase"/>
    <property type="match status" value="1"/>
</dbReference>
<dbReference type="GO" id="GO:0006465">
    <property type="term" value="P:signal peptide processing"/>
    <property type="evidence" value="ECO:0007669"/>
    <property type="project" value="InterPro"/>
</dbReference>
<dbReference type="EC" id="3.4.21.89" evidence="3 7"/>
<protein>
    <recommendedName>
        <fullName evidence="4 7">Signal peptidase I</fullName>
        <ecNumber evidence="3 7">3.4.21.89</ecNumber>
    </recommendedName>
</protein>
<sequence>MSDTAPNPSEAQSTMPKKSKGGFAENLRFLATLLVLAVLLRSLIVAPFNIPSESMLPRLLVGDYLFVAKWPYGYSRYSFPFGIAPIDGRIMGSAPARGDVVVFKTPADNSTDYIKRIIGLPGDIIQIKGGQIVLNGTPVPRVRVADFIDPITPNSPCRPEPGLNIVEDSAPDGSPQCRYPRYRETLPNGRSYDVLDLGPLPFADDTATYVVPQGHYFLMGDNRDRSADSRYPAQLNGAIGMVPEENIVGRALVVFFSTDGHAEWIKPWTWPGAVRWPRIGGGF</sequence>
<dbReference type="GO" id="GO:0004252">
    <property type="term" value="F:serine-type endopeptidase activity"/>
    <property type="evidence" value="ECO:0007669"/>
    <property type="project" value="InterPro"/>
</dbReference>
<dbReference type="AlphaFoldDB" id="A0A239BFX7"/>
<evidence type="ECO:0000256" key="1">
    <source>
        <dbReference type="ARBA" id="ARBA00000677"/>
    </source>
</evidence>
<dbReference type="GO" id="GO:0016020">
    <property type="term" value="C:membrane"/>
    <property type="evidence" value="ECO:0007669"/>
    <property type="project" value="UniProtKB-SubCell"/>
</dbReference>
<dbReference type="NCBIfam" id="TIGR02227">
    <property type="entry name" value="sigpep_I_bact"/>
    <property type="match status" value="1"/>
</dbReference>
<keyword evidence="5 7" id="KW-0378">Hydrolase</keyword>
<evidence type="ECO:0000256" key="6">
    <source>
        <dbReference type="PIRSR" id="PIRSR600223-1"/>
    </source>
</evidence>
<organism evidence="9 10">
    <name type="scientific">Edaphosphingomonas laterariae</name>
    <dbReference type="NCBI Taxonomy" id="861865"/>
    <lineage>
        <taxon>Bacteria</taxon>
        <taxon>Pseudomonadati</taxon>
        <taxon>Pseudomonadota</taxon>
        <taxon>Alphaproteobacteria</taxon>
        <taxon>Sphingomonadales</taxon>
        <taxon>Rhizorhabdaceae</taxon>
        <taxon>Edaphosphingomonas</taxon>
    </lineage>
</organism>
<dbReference type="Pfam" id="PF10502">
    <property type="entry name" value="Peptidase_S26"/>
    <property type="match status" value="1"/>
</dbReference>
<keyword evidence="7" id="KW-1133">Transmembrane helix</keyword>
<keyword evidence="10" id="KW-1185">Reference proteome</keyword>
<gene>
    <name evidence="9" type="ORF">SAMN06295912_10189</name>
</gene>
<keyword evidence="7" id="KW-0472">Membrane</keyword>
<evidence type="ECO:0000256" key="3">
    <source>
        <dbReference type="ARBA" id="ARBA00013208"/>
    </source>
</evidence>
<name>A0A239BFX7_9SPHN</name>
<dbReference type="PANTHER" id="PTHR43390:SF1">
    <property type="entry name" value="CHLOROPLAST PROCESSING PEPTIDASE"/>
    <property type="match status" value="1"/>
</dbReference>
<comment type="similarity">
    <text evidence="2 7">Belongs to the peptidase S26 family.</text>
</comment>
<keyword evidence="7" id="KW-0645">Protease</keyword>
<dbReference type="EMBL" id="FZOS01000001">
    <property type="protein sequence ID" value="SNS05983.1"/>
    <property type="molecule type" value="Genomic_DNA"/>
</dbReference>
<dbReference type="Proteomes" id="UP000198281">
    <property type="component" value="Unassembled WGS sequence"/>
</dbReference>
<dbReference type="PANTHER" id="PTHR43390">
    <property type="entry name" value="SIGNAL PEPTIDASE I"/>
    <property type="match status" value="1"/>
</dbReference>
<comment type="catalytic activity">
    <reaction evidence="1 7">
        <text>Cleavage of hydrophobic, N-terminal signal or leader sequences from secreted and periplasmic proteins.</text>
        <dbReference type="EC" id="3.4.21.89"/>
    </reaction>
</comment>
<dbReference type="PROSITE" id="PS00760">
    <property type="entry name" value="SPASE_I_2"/>
    <property type="match status" value="1"/>
</dbReference>
<evidence type="ECO:0000256" key="4">
    <source>
        <dbReference type="ARBA" id="ARBA00019232"/>
    </source>
</evidence>
<evidence type="ECO:0000313" key="9">
    <source>
        <dbReference type="EMBL" id="SNS05983.1"/>
    </source>
</evidence>
<dbReference type="GO" id="GO:0009003">
    <property type="term" value="F:signal peptidase activity"/>
    <property type="evidence" value="ECO:0007669"/>
    <property type="project" value="UniProtKB-EC"/>
</dbReference>
<reference evidence="10" key="1">
    <citation type="submission" date="2017-06" db="EMBL/GenBank/DDBJ databases">
        <authorList>
            <person name="Varghese N."/>
            <person name="Submissions S."/>
        </authorList>
    </citation>
    <scope>NUCLEOTIDE SEQUENCE [LARGE SCALE GENOMIC DNA]</scope>
    <source>
        <strain evidence="10">LNB2</strain>
    </source>
</reference>
<accession>A0A239BFX7</accession>
<evidence type="ECO:0000313" key="10">
    <source>
        <dbReference type="Proteomes" id="UP000198281"/>
    </source>
</evidence>
<feature type="active site" evidence="6">
    <location>
        <position position="54"/>
    </location>
</feature>
<comment type="subcellular location">
    <subcellularLocation>
        <location evidence="7">Membrane</location>
        <topology evidence="7">Single-pass type II membrane protein</topology>
    </subcellularLocation>
</comment>
<evidence type="ECO:0000259" key="8">
    <source>
        <dbReference type="Pfam" id="PF10502"/>
    </source>
</evidence>
<dbReference type="Gene3D" id="2.10.109.10">
    <property type="entry name" value="Umud Fragment, subunit A"/>
    <property type="match status" value="1"/>
</dbReference>
<evidence type="ECO:0000256" key="7">
    <source>
        <dbReference type="RuleBase" id="RU362042"/>
    </source>
</evidence>
<keyword evidence="7" id="KW-0812">Transmembrane</keyword>
<dbReference type="InterPro" id="IPR036286">
    <property type="entry name" value="LexA/Signal_pep-like_sf"/>
</dbReference>
<evidence type="ECO:0000256" key="2">
    <source>
        <dbReference type="ARBA" id="ARBA00009370"/>
    </source>
</evidence>
<dbReference type="InterPro" id="IPR000223">
    <property type="entry name" value="Pept_S26A_signal_pept_1"/>
</dbReference>
<feature type="active site" evidence="6">
    <location>
        <position position="115"/>
    </location>
</feature>
<dbReference type="InterPro" id="IPR019533">
    <property type="entry name" value="Peptidase_S26"/>
</dbReference>
<dbReference type="CDD" id="cd06530">
    <property type="entry name" value="S26_SPase_I"/>
    <property type="match status" value="1"/>
</dbReference>
<evidence type="ECO:0000256" key="5">
    <source>
        <dbReference type="ARBA" id="ARBA00022801"/>
    </source>
</evidence>
<dbReference type="PRINTS" id="PR00727">
    <property type="entry name" value="LEADERPTASE"/>
</dbReference>
<feature type="transmembrane region" description="Helical" evidence="7">
    <location>
        <begin position="27"/>
        <end position="48"/>
    </location>
</feature>
<dbReference type="OrthoDB" id="9815782at2"/>
<dbReference type="InterPro" id="IPR019757">
    <property type="entry name" value="Pept_S26A_signal_pept_1_Lys-AS"/>
</dbReference>
<feature type="domain" description="Peptidase S26" evidence="8">
    <location>
        <begin position="26"/>
        <end position="255"/>
    </location>
</feature>